<dbReference type="InterPro" id="IPR010652">
    <property type="entry name" value="DUF1232"/>
</dbReference>
<dbReference type="RefSeq" id="WP_163178022.1">
    <property type="nucleotide sequence ID" value="NZ_JAAIWM010000001.1"/>
</dbReference>
<evidence type="ECO:0000256" key="3">
    <source>
        <dbReference type="ARBA" id="ARBA00022989"/>
    </source>
</evidence>
<keyword evidence="2" id="KW-0812">Transmembrane</keyword>
<comment type="subcellular location">
    <subcellularLocation>
        <location evidence="1">Endomembrane system</location>
        <topology evidence="1">Multi-pass membrane protein</topology>
    </subcellularLocation>
</comment>
<evidence type="ECO:0000256" key="4">
    <source>
        <dbReference type="ARBA" id="ARBA00023136"/>
    </source>
</evidence>
<feature type="domain" description="DUF1232" evidence="5">
    <location>
        <begin position="37"/>
        <end position="70"/>
    </location>
</feature>
<keyword evidence="3" id="KW-1133">Transmembrane helix</keyword>
<accession>A0A6M0Q775</accession>
<evidence type="ECO:0000256" key="2">
    <source>
        <dbReference type="ARBA" id="ARBA00022692"/>
    </source>
</evidence>
<dbReference type="EMBL" id="JAAIWM010000001">
    <property type="protein sequence ID" value="NEY70958.1"/>
    <property type="molecule type" value="Genomic_DNA"/>
</dbReference>
<organism evidence="6 7">
    <name type="scientific">Bacillus mesophilus</name>
    <dbReference type="NCBI Taxonomy" id="1808955"/>
    <lineage>
        <taxon>Bacteria</taxon>
        <taxon>Bacillati</taxon>
        <taxon>Bacillota</taxon>
        <taxon>Bacilli</taxon>
        <taxon>Bacillales</taxon>
        <taxon>Bacillaceae</taxon>
        <taxon>Bacillus</taxon>
    </lineage>
</organism>
<comment type="caution">
    <text evidence="6">The sequence shown here is derived from an EMBL/GenBank/DDBJ whole genome shotgun (WGS) entry which is preliminary data.</text>
</comment>
<dbReference type="AlphaFoldDB" id="A0A6M0Q775"/>
<dbReference type="Proteomes" id="UP000481043">
    <property type="component" value="Unassembled WGS sequence"/>
</dbReference>
<reference evidence="6 7" key="1">
    <citation type="submission" date="2020-02" db="EMBL/GenBank/DDBJ databases">
        <title>Bacillus aquiflavi sp. nov., isolated from yellow water of strong flavor Chinese baijiu in Yibin region of China.</title>
        <authorList>
            <person name="Xie J."/>
        </authorList>
    </citation>
    <scope>NUCLEOTIDE SEQUENCE [LARGE SCALE GENOMIC DNA]</scope>
    <source>
        <strain evidence="6 7">SA4</strain>
    </source>
</reference>
<dbReference type="GO" id="GO:0012505">
    <property type="term" value="C:endomembrane system"/>
    <property type="evidence" value="ECO:0007669"/>
    <property type="project" value="UniProtKB-SubCell"/>
</dbReference>
<evidence type="ECO:0000313" key="6">
    <source>
        <dbReference type="EMBL" id="NEY70958.1"/>
    </source>
</evidence>
<evidence type="ECO:0000259" key="5">
    <source>
        <dbReference type="Pfam" id="PF06803"/>
    </source>
</evidence>
<evidence type="ECO:0000256" key="1">
    <source>
        <dbReference type="ARBA" id="ARBA00004127"/>
    </source>
</evidence>
<dbReference type="Pfam" id="PF06803">
    <property type="entry name" value="DUF1232"/>
    <property type="match status" value="1"/>
</dbReference>
<evidence type="ECO:0000313" key="7">
    <source>
        <dbReference type="Proteomes" id="UP000481043"/>
    </source>
</evidence>
<sequence>MWKMINRLKFILQFWKFIPFLKDFFKSNEVQLHYKALATLLVLTYLAIPIDLIRDYTSLLGYVDDLVITILVFERMLKLAPRSLKENYQLN</sequence>
<name>A0A6M0Q775_9BACI</name>
<keyword evidence="4" id="KW-0472">Membrane</keyword>
<keyword evidence="7" id="KW-1185">Reference proteome</keyword>
<gene>
    <name evidence="6" type="ORF">G4D63_04295</name>
</gene>
<proteinExistence type="predicted"/>
<protein>
    <submittedName>
        <fullName evidence="6">DUF1232 domain-containing protein</fullName>
    </submittedName>
</protein>